<dbReference type="PANTHER" id="PTHR45947">
    <property type="entry name" value="SULFOQUINOVOSYL TRANSFERASE SQD2"/>
    <property type="match status" value="1"/>
</dbReference>
<dbReference type="InterPro" id="IPR028098">
    <property type="entry name" value="Glyco_trans_4-like_N"/>
</dbReference>
<feature type="domain" description="Glycosyl transferase family 1" evidence="1">
    <location>
        <begin position="182"/>
        <end position="340"/>
    </location>
</feature>
<dbReference type="Gene3D" id="3.40.50.2000">
    <property type="entry name" value="Glycogen Phosphorylase B"/>
    <property type="match status" value="2"/>
</dbReference>
<evidence type="ECO:0000259" key="2">
    <source>
        <dbReference type="Pfam" id="PF13439"/>
    </source>
</evidence>
<organism evidence="3 4">
    <name type="scientific">Psychroserpens algicola</name>
    <dbReference type="NCBI Taxonomy" id="1719034"/>
    <lineage>
        <taxon>Bacteria</taxon>
        <taxon>Pseudomonadati</taxon>
        <taxon>Bacteroidota</taxon>
        <taxon>Flavobacteriia</taxon>
        <taxon>Flavobacteriales</taxon>
        <taxon>Flavobacteriaceae</taxon>
        <taxon>Psychroserpens</taxon>
    </lineage>
</organism>
<dbReference type="InterPro" id="IPR001296">
    <property type="entry name" value="Glyco_trans_1"/>
</dbReference>
<feature type="domain" description="Glycosyltransferase subfamily 4-like N-terminal" evidence="2">
    <location>
        <begin position="19"/>
        <end position="175"/>
    </location>
</feature>
<gene>
    <name evidence="3" type="ORF">MUY34_02905</name>
</gene>
<proteinExistence type="predicted"/>
<evidence type="ECO:0000313" key="4">
    <source>
        <dbReference type="Proteomes" id="UP001203687"/>
    </source>
</evidence>
<name>A0ABT0H5A3_9FLAO</name>
<reference evidence="3" key="1">
    <citation type="submission" date="2022-04" db="EMBL/GenBank/DDBJ databases">
        <authorList>
            <person name="Ren T."/>
        </authorList>
    </citation>
    <scope>NUCLEOTIDE SEQUENCE</scope>
    <source>
        <strain evidence="3">F63249</strain>
    </source>
</reference>
<dbReference type="Proteomes" id="UP001203687">
    <property type="component" value="Unassembled WGS sequence"/>
</dbReference>
<dbReference type="PANTHER" id="PTHR45947:SF3">
    <property type="entry name" value="SULFOQUINOVOSYL TRANSFERASE SQD2"/>
    <property type="match status" value="1"/>
</dbReference>
<dbReference type="EMBL" id="JALPQF010000002">
    <property type="protein sequence ID" value="MCK8479552.1"/>
    <property type="molecule type" value="Genomic_DNA"/>
</dbReference>
<dbReference type="Pfam" id="PF00534">
    <property type="entry name" value="Glycos_transf_1"/>
    <property type="match status" value="1"/>
</dbReference>
<evidence type="ECO:0000313" key="3">
    <source>
        <dbReference type="EMBL" id="MCK8479552.1"/>
    </source>
</evidence>
<dbReference type="SUPFAM" id="SSF53756">
    <property type="entry name" value="UDP-Glycosyltransferase/glycogen phosphorylase"/>
    <property type="match status" value="1"/>
</dbReference>
<dbReference type="Pfam" id="PF13439">
    <property type="entry name" value="Glyco_transf_4"/>
    <property type="match status" value="1"/>
</dbReference>
<evidence type="ECO:0000259" key="1">
    <source>
        <dbReference type="Pfam" id="PF00534"/>
    </source>
</evidence>
<sequence>MSKTKRHIVIVTSEFPPQPGGIGNHAYNLAVHLQQQDCDVTVIADQRSDDGKAEHQFDTALSFSVVRIKKYDFRIIMYLKRVWLTFKFAKKASHVIATGKFSLWNVAFFSFFFNRNTLAVIHGTEVNFKSSLLKKSIDTSLKRFDCIVAVSNYTKSLVRHLNKDVIVIPNGIEISKWNYPISKPSLTGEPVLTTVGRVSSRKGQLNVIRHLPRLIEQYPDLHYHCIGIPTEADVFLEAAKQRHVESHITFHGSVDDQTLRQYLAATDIFVMLSTESATGDVEGFGIAILEANAMGVPAIGSKGCGIEDAIKSHHSGMLVDVDDSAQFIDGITEILNNTSKFKSEASTWAKSHDWSTIVKRYIDLLE</sequence>
<dbReference type="CDD" id="cd03801">
    <property type="entry name" value="GT4_PimA-like"/>
    <property type="match status" value="1"/>
</dbReference>
<comment type="caution">
    <text evidence="3">The sequence shown here is derived from an EMBL/GenBank/DDBJ whole genome shotgun (WGS) entry which is preliminary data.</text>
</comment>
<accession>A0ABT0H5A3</accession>
<protein>
    <submittedName>
        <fullName evidence="3">Glycosyltransferase family 4 protein</fullName>
    </submittedName>
</protein>
<dbReference type="InterPro" id="IPR050194">
    <property type="entry name" value="Glycosyltransferase_grp1"/>
</dbReference>
<keyword evidence="4" id="KW-1185">Reference proteome</keyword>
<dbReference type="RefSeq" id="WP_248411849.1">
    <property type="nucleotide sequence ID" value="NZ_JALPQF010000002.1"/>
</dbReference>